<evidence type="ECO:0000313" key="6">
    <source>
        <dbReference type="EMBL" id="QMT41322.1"/>
    </source>
</evidence>
<dbReference type="GO" id="GO:0005886">
    <property type="term" value="C:plasma membrane"/>
    <property type="evidence" value="ECO:0007669"/>
    <property type="project" value="UniProtKB-SubCell"/>
</dbReference>
<dbReference type="InterPro" id="IPR052029">
    <property type="entry name" value="PpiD_chaperone"/>
</dbReference>
<keyword evidence="5" id="KW-1133">Transmembrane helix</keyword>
<name>A0A7D7RNW2_9NEIS</name>
<protein>
    <submittedName>
        <fullName evidence="6">SurA N-terminal domain-containing protein</fullName>
    </submittedName>
</protein>
<evidence type="ECO:0000313" key="7">
    <source>
        <dbReference type="Proteomes" id="UP000514752"/>
    </source>
</evidence>
<organism evidence="6 7">
    <name type="scientific">Neisseria shayeganii</name>
    <dbReference type="NCBI Taxonomy" id="607712"/>
    <lineage>
        <taxon>Bacteria</taxon>
        <taxon>Pseudomonadati</taxon>
        <taxon>Pseudomonadota</taxon>
        <taxon>Betaproteobacteria</taxon>
        <taxon>Neisseriales</taxon>
        <taxon>Neisseriaceae</taxon>
        <taxon>Neisseria</taxon>
    </lineage>
</organism>
<accession>A0A7D7RNW2</accession>
<evidence type="ECO:0000256" key="4">
    <source>
        <dbReference type="ARBA" id="ARBA00023186"/>
    </source>
</evidence>
<evidence type="ECO:0000256" key="2">
    <source>
        <dbReference type="ARBA" id="ARBA00022475"/>
    </source>
</evidence>
<sequence length="510" mass="55946">MFEIVEKNRTAAQILLGLIAVAFVGFGVGTLAAPGSDYIAKVGDVKINTFQVNELARAARSSGTPLDEQAVYQTLVQQAYLEAGARAANVGEPSLEHIQQELVKDPQFQIDGQFSKAAFENYLRQRGLNEDQFIEEMRNQYRRQTMFSLLAGGNIVSDIQAKRLLAVMDGERSLRSVAFEAKSFAGQVPASDDLLQKYFDAHKADYALPLAVKLEYVELSVEELAKQQSVTAEELQQAYQNMAVPSGQEKPDFAAAKAGLEAELRNRKASQSLITEREKLSQLAFEHPNSLQKVAEQMKLPLQKHETWLSRSEAEASQLPAPVLEAMFGDDVVVRRHNSDVLDMGNGVLRVLRASDVSQAREQTFEEAKAAVRQDYIAVESAKLAQAAAAAALEKANSGNHAGLSWSGVEKIGSPQLQQNLGMDNFSAILKARPQNGKPAYTVIKLPQASLLVEVQAVELPADSDAKLAQMRELAGQRTAESFYALYMQYLEKRFPLQSGAQKLNSEAAN</sequence>
<dbReference type="EMBL" id="CP059567">
    <property type="protein sequence ID" value="QMT41322.1"/>
    <property type="molecule type" value="Genomic_DNA"/>
</dbReference>
<evidence type="ECO:0000256" key="3">
    <source>
        <dbReference type="ARBA" id="ARBA00023136"/>
    </source>
</evidence>
<dbReference type="InterPro" id="IPR027304">
    <property type="entry name" value="Trigger_fact/SurA_dom_sf"/>
</dbReference>
<feature type="transmembrane region" description="Helical" evidence="5">
    <location>
        <begin position="12"/>
        <end position="33"/>
    </location>
</feature>
<comment type="subcellular location">
    <subcellularLocation>
        <location evidence="1">Cell membrane</location>
    </subcellularLocation>
</comment>
<reference evidence="6 7" key="1">
    <citation type="submission" date="2020-07" db="EMBL/GenBank/DDBJ databases">
        <title>Genomic diversity of species in the Neisseriaceae family.</title>
        <authorList>
            <person name="Vincent A.T."/>
            <person name="Bernet E."/>
            <person name="Veyrier F.J."/>
        </authorList>
    </citation>
    <scope>NUCLEOTIDE SEQUENCE [LARGE SCALE GENOMIC DNA]</scope>
    <source>
        <strain evidence="6 7">DSM 22244</strain>
    </source>
</reference>
<dbReference type="PANTHER" id="PTHR47529">
    <property type="entry name" value="PEPTIDYL-PROLYL CIS-TRANS ISOMERASE D"/>
    <property type="match status" value="1"/>
</dbReference>
<gene>
    <name evidence="6" type="ORF">H3L94_04660</name>
</gene>
<dbReference type="Proteomes" id="UP000514752">
    <property type="component" value="Chromosome"/>
</dbReference>
<evidence type="ECO:0000256" key="5">
    <source>
        <dbReference type="SAM" id="Phobius"/>
    </source>
</evidence>
<keyword evidence="2" id="KW-1003">Cell membrane</keyword>
<proteinExistence type="predicted"/>
<dbReference type="PANTHER" id="PTHR47529:SF1">
    <property type="entry name" value="PERIPLASMIC CHAPERONE PPID"/>
    <property type="match status" value="1"/>
</dbReference>
<dbReference type="SUPFAM" id="SSF109998">
    <property type="entry name" value="Triger factor/SurA peptide-binding domain-like"/>
    <property type="match status" value="1"/>
</dbReference>
<evidence type="ECO:0000256" key="1">
    <source>
        <dbReference type="ARBA" id="ARBA00004236"/>
    </source>
</evidence>
<keyword evidence="3 5" id="KW-0472">Membrane</keyword>
<keyword evidence="5" id="KW-0812">Transmembrane</keyword>
<dbReference type="AlphaFoldDB" id="A0A7D7RNW2"/>
<dbReference type="RefSeq" id="WP_182122863.1">
    <property type="nucleotide sequence ID" value="NZ_CP059567.1"/>
</dbReference>
<dbReference type="KEGG" id="nsg:H3L94_04660"/>
<dbReference type="Pfam" id="PF13624">
    <property type="entry name" value="SurA_N_3"/>
    <property type="match status" value="1"/>
</dbReference>
<keyword evidence="4" id="KW-0143">Chaperone</keyword>